<name>A0A0F3QDK9_RICBE</name>
<accession>A0A0F3QDK9</accession>
<keyword evidence="2" id="KW-1185">Reference proteome</keyword>
<sequence>MKLKSGILSTIFSKLFTVEEMANENLPYSADNVTDINVGSQALETKLDENPNHDIVLLELY</sequence>
<dbReference type="RefSeq" id="WP_012152262.1">
    <property type="nucleotide sequence ID" value="NZ_LAOI01000001.1"/>
</dbReference>
<comment type="caution">
    <text evidence="1">The sequence shown here is derived from an EMBL/GenBank/DDBJ whole genome shotgun (WGS) entry which is preliminary data.</text>
</comment>
<dbReference type="EMBL" id="LAOI01000001">
    <property type="protein sequence ID" value="KJV90603.1"/>
    <property type="molecule type" value="Genomic_DNA"/>
</dbReference>
<proteinExistence type="predicted"/>
<gene>
    <name evidence="1" type="ORF">RBEAN4_1611</name>
</gene>
<organism evidence="1 2">
    <name type="scientific">Rickettsia bellii str. RML An4</name>
    <dbReference type="NCBI Taxonomy" id="1359193"/>
    <lineage>
        <taxon>Bacteria</taxon>
        <taxon>Pseudomonadati</taxon>
        <taxon>Pseudomonadota</taxon>
        <taxon>Alphaproteobacteria</taxon>
        <taxon>Rickettsiales</taxon>
        <taxon>Rickettsiaceae</taxon>
        <taxon>Rickettsieae</taxon>
        <taxon>Rickettsia</taxon>
        <taxon>belli group</taxon>
    </lineage>
</organism>
<reference evidence="1 2" key="1">
    <citation type="submission" date="2015-02" db="EMBL/GenBank/DDBJ databases">
        <title>Genome Sequencing of Rickettsiales.</title>
        <authorList>
            <person name="Daugherty S.C."/>
            <person name="Su Q."/>
            <person name="Abolude K."/>
            <person name="Beier-Sexton M."/>
            <person name="Carlyon J.A."/>
            <person name="Carter R."/>
            <person name="Day N.P."/>
            <person name="Dumler S.J."/>
            <person name="Dyachenko V."/>
            <person name="Godinez A."/>
            <person name="Kurtti T.J."/>
            <person name="Lichay M."/>
            <person name="Mullins K.E."/>
            <person name="Ott S."/>
            <person name="Pappas-Brown V."/>
            <person name="Paris D.H."/>
            <person name="Patel P."/>
            <person name="Richards A.L."/>
            <person name="Sadzewicz L."/>
            <person name="Sears K."/>
            <person name="Seidman D."/>
            <person name="Sengamalay N."/>
            <person name="Stenos J."/>
            <person name="Tallon L.J."/>
            <person name="Vincent G."/>
            <person name="Fraser C.M."/>
            <person name="Munderloh U."/>
            <person name="Dunning-Hotopp J.C."/>
        </authorList>
    </citation>
    <scope>NUCLEOTIDE SEQUENCE [LARGE SCALE GENOMIC DNA]</scope>
    <source>
        <strain evidence="1 2">RML An4</strain>
    </source>
</reference>
<dbReference type="PATRIC" id="fig|1359193.3.peg.1563"/>
<evidence type="ECO:0000313" key="2">
    <source>
        <dbReference type="Proteomes" id="UP000033661"/>
    </source>
</evidence>
<dbReference type="Proteomes" id="UP000033661">
    <property type="component" value="Unassembled WGS sequence"/>
</dbReference>
<evidence type="ECO:0000313" key="1">
    <source>
        <dbReference type="EMBL" id="KJV90603.1"/>
    </source>
</evidence>
<protein>
    <submittedName>
        <fullName evidence="1">Putative nADH dehydrogenase subunit M</fullName>
    </submittedName>
</protein>
<dbReference type="AlphaFoldDB" id="A0A0F3QDK9"/>